<dbReference type="SUPFAM" id="SSF52283">
    <property type="entry name" value="Formate/glycerate dehydrogenase catalytic domain-like"/>
    <property type="match status" value="1"/>
</dbReference>
<dbReference type="InterPro" id="IPR036291">
    <property type="entry name" value="NAD(P)-bd_dom_sf"/>
</dbReference>
<dbReference type="PANTHER" id="PTHR43761">
    <property type="entry name" value="D-ISOMER SPECIFIC 2-HYDROXYACID DEHYDROGENASE FAMILY PROTEIN (AFU_ORTHOLOGUE AFUA_1G13630)"/>
    <property type="match status" value="1"/>
</dbReference>
<dbReference type="PANTHER" id="PTHR43761:SF1">
    <property type="entry name" value="D-ISOMER SPECIFIC 2-HYDROXYACID DEHYDROGENASE CATALYTIC DOMAIN-CONTAINING PROTEIN-RELATED"/>
    <property type="match status" value="1"/>
</dbReference>
<keyword evidence="3" id="KW-0520">NAD</keyword>
<dbReference type="SUPFAM" id="SSF51735">
    <property type="entry name" value="NAD(P)-binding Rossmann-fold domains"/>
    <property type="match status" value="1"/>
</dbReference>
<feature type="domain" description="D-isomer specific 2-hydroxyacid dehydrogenase catalytic" evidence="5">
    <location>
        <begin position="29"/>
        <end position="328"/>
    </location>
</feature>
<organism evidence="7 8">
    <name type="scientific">Brachybacterium halotolerans</name>
    <dbReference type="NCBI Taxonomy" id="2795215"/>
    <lineage>
        <taxon>Bacteria</taxon>
        <taxon>Bacillati</taxon>
        <taxon>Actinomycetota</taxon>
        <taxon>Actinomycetes</taxon>
        <taxon>Micrococcales</taxon>
        <taxon>Dermabacteraceae</taxon>
        <taxon>Brachybacterium</taxon>
    </lineage>
</organism>
<evidence type="ECO:0000256" key="4">
    <source>
        <dbReference type="RuleBase" id="RU003719"/>
    </source>
</evidence>
<dbReference type="Proteomes" id="UP000612352">
    <property type="component" value="Unassembled WGS sequence"/>
</dbReference>
<dbReference type="InterPro" id="IPR006139">
    <property type="entry name" value="D-isomer_2_OHA_DH_cat_dom"/>
</dbReference>
<sequence length="334" mass="34665">MPASASSTAAASAPRIAIVDCDHEAFAEEQRAADAAGIELVKAQATSEDEVIAAAQGADAILVQYAPITARVLDALPDLRAVGRYGVGVDTVDLEAATAHGVPVCNVPDYSIEDVSDHAIALAMTLVRGTAQLDRQVRAGRYGLEAIKPLHRVCEQTFGVVGLGRIGRATATKARALGFAVVGSDPMLEVGSTSADGTPVLAFEDLLARSDVLSLHVPLTDATHHLIDADALGRLKTGAMLVNTCRGAVVDTEALLAALPTGRPRSAALDVFETEPIPAGSPLLDEENLVLTPHASWYSEESEAELKSRIAAAMVAAVRGERPPHVVNPDALGA</sequence>
<comment type="caution">
    <text evidence="7">The sequence shown here is derived from an EMBL/GenBank/DDBJ whole genome shotgun (WGS) entry which is preliminary data.</text>
</comment>
<dbReference type="Pfam" id="PF02826">
    <property type="entry name" value="2-Hacid_dh_C"/>
    <property type="match status" value="1"/>
</dbReference>
<dbReference type="CDD" id="cd05299">
    <property type="entry name" value="CtBP_dh"/>
    <property type="match status" value="1"/>
</dbReference>
<dbReference type="EMBL" id="JAEDAJ010000003">
    <property type="protein sequence ID" value="MBK0331420.1"/>
    <property type="molecule type" value="Genomic_DNA"/>
</dbReference>
<protein>
    <submittedName>
        <fullName evidence="7">C-terminal binding protein</fullName>
    </submittedName>
</protein>
<dbReference type="InterPro" id="IPR043322">
    <property type="entry name" value="CtBP"/>
</dbReference>
<dbReference type="Gene3D" id="3.40.50.720">
    <property type="entry name" value="NAD(P)-binding Rossmann-like Domain"/>
    <property type="match status" value="2"/>
</dbReference>
<accession>A0ABS1BBP4</accession>
<proteinExistence type="inferred from homology"/>
<gene>
    <name evidence="7" type="ORF">I8D64_08400</name>
</gene>
<dbReference type="RefSeq" id="WP_200502025.1">
    <property type="nucleotide sequence ID" value="NZ_JAEDAJ010000003.1"/>
</dbReference>
<dbReference type="InterPro" id="IPR029753">
    <property type="entry name" value="D-isomer_DH_CS"/>
</dbReference>
<evidence type="ECO:0000313" key="7">
    <source>
        <dbReference type="EMBL" id="MBK0331420.1"/>
    </source>
</evidence>
<evidence type="ECO:0000259" key="5">
    <source>
        <dbReference type="Pfam" id="PF00389"/>
    </source>
</evidence>
<comment type="similarity">
    <text evidence="1 4">Belongs to the D-isomer specific 2-hydroxyacid dehydrogenase family.</text>
</comment>
<evidence type="ECO:0000256" key="3">
    <source>
        <dbReference type="ARBA" id="ARBA00023027"/>
    </source>
</evidence>
<keyword evidence="8" id="KW-1185">Reference proteome</keyword>
<feature type="domain" description="D-isomer specific 2-hydroxyacid dehydrogenase NAD-binding" evidence="6">
    <location>
        <begin position="120"/>
        <end position="295"/>
    </location>
</feature>
<dbReference type="Pfam" id="PF00389">
    <property type="entry name" value="2-Hacid_dh"/>
    <property type="match status" value="1"/>
</dbReference>
<name>A0ABS1BBP4_9MICO</name>
<evidence type="ECO:0000313" key="8">
    <source>
        <dbReference type="Proteomes" id="UP000612352"/>
    </source>
</evidence>
<dbReference type="PROSITE" id="PS00670">
    <property type="entry name" value="D_2_HYDROXYACID_DH_2"/>
    <property type="match status" value="1"/>
</dbReference>
<reference evidence="7 8" key="1">
    <citation type="submission" date="2020-12" db="EMBL/GenBank/DDBJ databases">
        <title>Brachybacterium sp. MASK1Z-5, whole genome shotgun sequence.</title>
        <authorList>
            <person name="Tuo L."/>
        </authorList>
    </citation>
    <scope>NUCLEOTIDE SEQUENCE [LARGE SCALE GENOMIC DNA]</scope>
    <source>
        <strain evidence="7 8">MASK1Z-5</strain>
    </source>
</reference>
<dbReference type="PROSITE" id="PS00671">
    <property type="entry name" value="D_2_HYDROXYACID_DH_3"/>
    <property type="match status" value="1"/>
</dbReference>
<evidence type="ECO:0000256" key="2">
    <source>
        <dbReference type="ARBA" id="ARBA00023002"/>
    </source>
</evidence>
<dbReference type="InterPro" id="IPR050418">
    <property type="entry name" value="D-iso_2-hydroxyacid_DH_PdxB"/>
</dbReference>
<evidence type="ECO:0000256" key="1">
    <source>
        <dbReference type="ARBA" id="ARBA00005854"/>
    </source>
</evidence>
<evidence type="ECO:0000259" key="6">
    <source>
        <dbReference type="Pfam" id="PF02826"/>
    </source>
</evidence>
<keyword evidence="2 4" id="KW-0560">Oxidoreductase</keyword>
<dbReference type="InterPro" id="IPR006140">
    <property type="entry name" value="D-isomer_DH_NAD-bd"/>
</dbReference>